<dbReference type="EMBL" id="JBJHZX010000001">
    <property type="protein sequence ID" value="MFL0194238.1"/>
    <property type="molecule type" value="Genomic_DNA"/>
</dbReference>
<name>A0ABW8SFD2_9CLOT</name>
<gene>
    <name evidence="1" type="ORF">ACJDU8_01405</name>
</gene>
<evidence type="ECO:0000313" key="2">
    <source>
        <dbReference type="Proteomes" id="UP001623660"/>
    </source>
</evidence>
<protein>
    <submittedName>
        <fullName evidence="1">Uncharacterized protein</fullName>
    </submittedName>
</protein>
<keyword evidence="2" id="KW-1185">Reference proteome</keyword>
<organism evidence="1 2">
    <name type="scientific">Candidatus Clostridium eludens</name>
    <dbReference type="NCBI Taxonomy" id="3381663"/>
    <lineage>
        <taxon>Bacteria</taxon>
        <taxon>Bacillati</taxon>
        <taxon>Bacillota</taxon>
        <taxon>Clostridia</taxon>
        <taxon>Eubacteriales</taxon>
        <taxon>Clostridiaceae</taxon>
        <taxon>Clostridium</taxon>
    </lineage>
</organism>
<accession>A0ABW8SFD2</accession>
<evidence type="ECO:0000313" key="1">
    <source>
        <dbReference type="EMBL" id="MFL0194238.1"/>
    </source>
</evidence>
<reference evidence="1 2" key="1">
    <citation type="submission" date="2024-11" db="EMBL/GenBank/DDBJ databases">
        <authorList>
            <person name="Heng Y.C."/>
            <person name="Lim A.C.H."/>
            <person name="Lee J.K.Y."/>
            <person name="Kittelmann S."/>
        </authorList>
    </citation>
    <scope>NUCLEOTIDE SEQUENCE [LARGE SCALE GENOMIC DNA]</scope>
    <source>
        <strain evidence="1 2">WILCCON 0269</strain>
    </source>
</reference>
<proteinExistence type="predicted"/>
<sequence>MTATRSILNVKQFVIGEMTTLKIFQKFLFLRFIQGTAVIMKTVRQLLTRKVILEVLKV</sequence>
<comment type="caution">
    <text evidence="1">The sequence shown here is derived from an EMBL/GenBank/DDBJ whole genome shotgun (WGS) entry which is preliminary data.</text>
</comment>
<dbReference type="RefSeq" id="WP_406790351.1">
    <property type="nucleotide sequence ID" value="NZ_JBJHZX010000001.1"/>
</dbReference>
<dbReference type="Proteomes" id="UP001623660">
    <property type="component" value="Unassembled WGS sequence"/>
</dbReference>